<evidence type="ECO:0000313" key="9">
    <source>
        <dbReference type="Proteomes" id="UP000190774"/>
    </source>
</evidence>
<evidence type="ECO:0000256" key="6">
    <source>
        <dbReference type="ARBA" id="ARBA00034078"/>
    </source>
</evidence>
<dbReference type="Proteomes" id="UP000190774">
    <property type="component" value="Unassembled WGS sequence"/>
</dbReference>
<accession>A0A1T4WK14</accession>
<evidence type="ECO:0000256" key="3">
    <source>
        <dbReference type="ARBA" id="ARBA00023004"/>
    </source>
</evidence>
<dbReference type="PRINTS" id="PR00162">
    <property type="entry name" value="RIESKE"/>
</dbReference>
<dbReference type="STRING" id="48467.SAMN02745166_00417"/>
<name>A0A1T4WK14_9BACT</name>
<gene>
    <name evidence="8" type="ORF">SAMN02745166_00417</name>
</gene>
<dbReference type="PANTHER" id="PTHR10134">
    <property type="entry name" value="CYTOCHROME B-C1 COMPLEX SUBUNIT RIESKE, MITOCHONDRIAL"/>
    <property type="match status" value="1"/>
</dbReference>
<dbReference type="Pfam" id="PF00355">
    <property type="entry name" value="Rieske"/>
    <property type="match status" value="1"/>
</dbReference>
<dbReference type="AlphaFoldDB" id="A0A1T4WK14"/>
<evidence type="ECO:0000256" key="1">
    <source>
        <dbReference type="ARBA" id="ARBA00022714"/>
    </source>
</evidence>
<keyword evidence="5" id="KW-1015">Disulfide bond</keyword>
<dbReference type="InterPro" id="IPR005805">
    <property type="entry name" value="Rieske_Fe-S_prot_C"/>
</dbReference>
<protein>
    <submittedName>
        <fullName evidence="8">Rieske [2Fe-2S] domain-containing protein</fullName>
    </submittedName>
</protein>
<dbReference type="InterPro" id="IPR036922">
    <property type="entry name" value="Rieske_2Fe-2S_sf"/>
</dbReference>
<evidence type="ECO:0000259" key="7">
    <source>
        <dbReference type="PROSITE" id="PS51296"/>
    </source>
</evidence>
<dbReference type="EMBL" id="FUYE01000001">
    <property type="protein sequence ID" value="SKA77673.1"/>
    <property type="molecule type" value="Genomic_DNA"/>
</dbReference>
<evidence type="ECO:0000256" key="4">
    <source>
        <dbReference type="ARBA" id="ARBA00023014"/>
    </source>
</evidence>
<dbReference type="SUPFAM" id="SSF50022">
    <property type="entry name" value="ISP domain"/>
    <property type="match status" value="1"/>
</dbReference>
<dbReference type="InterPro" id="IPR014349">
    <property type="entry name" value="Rieske_Fe-S_prot"/>
</dbReference>
<feature type="domain" description="Rieske" evidence="7">
    <location>
        <begin position="72"/>
        <end position="136"/>
    </location>
</feature>
<evidence type="ECO:0000313" key="8">
    <source>
        <dbReference type="EMBL" id="SKA77673.1"/>
    </source>
</evidence>
<sequence length="239" mass="26229">MLGEMQRRTWLQGWMLGTVQALTGFAWSRLLVSEVQAVQTGPGALYLQVADYPTLQQNGGSIIVDLGEIVPPLIVTRAEANAFYALDSKCTHAGCIVGGYSAAQGFIQCPCHGSRYDIQGRVIRGPADQNLTSYAVFLDPSGELKILHPSLTLNAKPAQLLRRSPTSLRLRLTFRATASRRYRLHYLSAPGATSIQVPFAVQEHSSSTQQEFIATSDGLRHLYVDSSAKRGFFQVMEVE</sequence>
<dbReference type="CDD" id="cd03467">
    <property type="entry name" value="Rieske"/>
    <property type="match status" value="1"/>
</dbReference>
<reference evidence="9" key="1">
    <citation type="submission" date="2017-02" db="EMBL/GenBank/DDBJ databases">
        <authorList>
            <person name="Varghese N."/>
            <person name="Submissions S."/>
        </authorList>
    </citation>
    <scope>NUCLEOTIDE SEQUENCE [LARGE SCALE GENOMIC DNA]</scope>
    <source>
        <strain evidence="9">ATCC 700200</strain>
    </source>
</reference>
<dbReference type="Gene3D" id="2.102.10.10">
    <property type="entry name" value="Rieske [2Fe-2S] iron-sulphur domain"/>
    <property type="match status" value="1"/>
</dbReference>
<proteinExistence type="predicted"/>
<keyword evidence="3" id="KW-0408">Iron</keyword>
<keyword evidence="2" id="KW-0479">Metal-binding</keyword>
<dbReference type="GO" id="GO:0051537">
    <property type="term" value="F:2 iron, 2 sulfur cluster binding"/>
    <property type="evidence" value="ECO:0007669"/>
    <property type="project" value="UniProtKB-KW"/>
</dbReference>
<dbReference type="GO" id="GO:0016020">
    <property type="term" value="C:membrane"/>
    <property type="evidence" value="ECO:0007669"/>
    <property type="project" value="InterPro"/>
</dbReference>
<organism evidence="8 9">
    <name type="scientific">Prosthecobacter debontii</name>
    <dbReference type="NCBI Taxonomy" id="48467"/>
    <lineage>
        <taxon>Bacteria</taxon>
        <taxon>Pseudomonadati</taxon>
        <taxon>Verrucomicrobiota</taxon>
        <taxon>Verrucomicrobiia</taxon>
        <taxon>Verrucomicrobiales</taxon>
        <taxon>Verrucomicrobiaceae</taxon>
        <taxon>Prosthecobacter</taxon>
    </lineage>
</organism>
<keyword evidence="4" id="KW-0411">Iron-sulfur</keyword>
<evidence type="ECO:0000256" key="5">
    <source>
        <dbReference type="ARBA" id="ARBA00023157"/>
    </source>
</evidence>
<keyword evidence="9" id="KW-1185">Reference proteome</keyword>
<dbReference type="PROSITE" id="PS51296">
    <property type="entry name" value="RIESKE"/>
    <property type="match status" value="1"/>
</dbReference>
<dbReference type="InterPro" id="IPR017941">
    <property type="entry name" value="Rieske_2Fe-2S"/>
</dbReference>
<keyword evidence="1" id="KW-0001">2Fe-2S</keyword>
<evidence type="ECO:0000256" key="2">
    <source>
        <dbReference type="ARBA" id="ARBA00022723"/>
    </source>
</evidence>
<comment type="cofactor">
    <cofactor evidence="6">
        <name>[2Fe-2S] cluster</name>
        <dbReference type="ChEBI" id="CHEBI:190135"/>
    </cofactor>
</comment>
<dbReference type="GO" id="GO:0046872">
    <property type="term" value="F:metal ion binding"/>
    <property type="evidence" value="ECO:0007669"/>
    <property type="project" value="UniProtKB-KW"/>
</dbReference>